<dbReference type="AlphaFoldDB" id="A0A4V2MV47"/>
<comment type="caution">
    <text evidence="2">The sequence shown here is derived from an EMBL/GenBank/DDBJ whole genome shotgun (WGS) entry which is preliminary data.</text>
</comment>
<feature type="region of interest" description="Disordered" evidence="1">
    <location>
        <begin position="80"/>
        <end position="110"/>
    </location>
</feature>
<proteinExistence type="predicted"/>
<dbReference type="EMBL" id="RWJN01000517">
    <property type="protein sequence ID" value="TCD60997.1"/>
    <property type="molecule type" value="Genomic_DNA"/>
</dbReference>
<organism evidence="2 3">
    <name type="scientific">Steccherinum ochraceum</name>
    <dbReference type="NCBI Taxonomy" id="92696"/>
    <lineage>
        <taxon>Eukaryota</taxon>
        <taxon>Fungi</taxon>
        <taxon>Dikarya</taxon>
        <taxon>Basidiomycota</taxon>
        <taxon>Agaricomycotina</taxon>
        <taxon>Agaricomycetes</taxon>
        <taxon>Polyporales</taxon>
        <taxon>Steccherinaceae</taxon>
        <taxon>Steccherinum</taxon>
    </lineage>
</organism>
<keyword evidence="3" id="KW-1185">Reference proteome</keyword>
<gene>
    <name evidence="2" type="ORF">EIP91_009167</name>
</gene>
<evidence type="ECO:0000313" key="3">
    <source>
        <dbReference type="Proteomes" id="UP000292702"/>
    </source>
</evidence>
<sequence length="110" mass="12143">MNSQKHGELDQAKGSLLELQCKIDAEEAKRSTSLAKVAYSSAEEERLKSVLKTTENALQAEKDAWEFWCEEVDSMLSEVEAAAQEDEPSGSGTSQPHRLDSIRISKQATT</sequence>
<evidence type="ECO:0000313" key="2">
    <source>
        <dbReference type="EMBL" id="TCD60997.1"/>
    </source>
</evidence>
<protein>
    <submittedName>
        <fullName evidence="2">Uncharacterized protein</fullName>
    </submittedName>
</protein>
<evidence type="ECO:0000256" key="1">
    <source>
        <dbReference type="SAM" id="MobiDB-lite"/>
    </source>
</evidence>
<reference evidence="2 3" key="1">
    <citation type="submission" date="2018-11" db="EMBL/GenBank/DDBJ databases">
        <title>Genome assembly of Steccherinum ochraceum LE-BIN_3174, the white-rot fungus of the Steccherinaceae family (The Residual Polyporoid clade, Polyporales, Basidiomycota).</title>
        <authorList>
            <person name="Fedorova T.V."/>
            <person name="Glazunova O.A."/>
            <person name="Landesman E.O."/>
            <person name="Moiseenko K.V."/>
            <person name="Psurtseva N.V."/>
            <person name="Savinova O.S."/>
            <person name="Shakhova N.V."/>
            <person name="Tyazhelova T.V."/>
            <person name="Vasina D.V."/>
        </authorList>
    </citation>
    <scope>NUCLEOTIDE SEQUENCE [LARGE SCALE GENOMIC DNA]</scope>
    <source>
        <strain evidence="2 3">LE-BIN_3174</strain>
    </source>
</reference>
<name>A0A4V2MV47_9APHY</name>
<dbReference type="Proteomes" id="UP000292702">
    <property type="component" value="Unassembled WGS sequence"/>
</dbReference>
<accession>A0A4V2MV47</accession>